<evidence type="ECO:0000256" key="9">
    <source>
        <dbReference type="ARBA" id="ARBA00023315"/>
    </source>
</evidence>
<dbReference type="EMBL" id="OX451740">
    <property type="protein sequence ID" value="CAI8611865.1"/>
    <property type="molecule type" value="Genomic_DNA"/>
</dbReference>
<evidence type="ECO:0000256" key="7">
    <source>
        <dbReference type="ARBA" id="ARBA00023242"/>
    </source>
</evidence>
<dbReference type="GO" id="GO:0009553">
    <property type="term" value="P:embryo sac development"/>
    <property type="evidence" value="ECO:0007669"/>
    <property type="project" value="EnsemblPlants"/>
</dbReference>
<accession>A0AAV1AS11</accession>
<dbReference type="InterPro" id="IPR028009">
    <property type="entry name" value="ESCO_Acetyltransf_dom"/>
</dbReference>
<dbReference type="GO" id="GO:0048653">
    <property type="term" value="P:anther development"/>
    <property type="evidence" value="ECO:0007669"/>
    <property type="project" value="EnsemblPlants"/>
</dbReference>
<dbReference type="Proteomes" id="UP001157006">
    <property type="component" value="Chromosome 5"/>
</dbReference>
<evidence type="ECO:0000313" key="13">
    <source>
        <dbReference type="EMBL" id="CAI8611865.1"/>
    </source>
</evidence>
<protein>
    <submittedName>
        <fullName evidence="13">Uncharacterized protein</fullName>
    </submittedName>
</protein>
<evidence type="ECO:0000256" key="3">
    <source>
        <dbReference type="ARBA" id="ARBA00022679"/>
    </source>
</evidence>
<dbReference type="GO" id="GO:0000724">
    <property type="term" value="P:double-strand break repair via homologous recombination"/>
    <property type="evidence" value="ECO:0007669"/>
    <property type="project" value="EnsemblPlants"/>
</dbReference>
<evidence type="ECO:0000313" key="14">
    <source>
        <dbReference type="Proteomes" id="UP001157006"/>
    </source>
</evidence>
<dbReference type="GO" id="GO:0005634">
    <property type="term" value="C:nucleus"/>
    <property type="evidence" value="ECO:0007669"/>
    <property type="project" value="UniProtKB-SubCell"/>
</dbReference>
<reference evidence="13 14" key="1">
    <citation type="submission" date="2023-01" db="EMBL/GenBank/DDBJ databases">
        <authorList>
            <person name="Kreplak J."/>
        </authorList>
    </citation>
    <scope>NUCLEOTIDE SEQUENCE [LARGE SCALE GENOMIC DNA]</scope>
</reference>
<dbReference type="GO" id="GO:0009793">
    <property type="term" value="P:embryo development ending in seed dormancy"/>
    <property type="evidence" value="ECO:0007669"/>
    <property type="project" value="EnsemblPlants"/>
</dbReference>
<dbReference type="GO" id="GO:0080186">
    <property type="term" value="P:developmental vegetative growth"/>
    <property type="evidence" value="ECO:0007669"/>
    <property type="project" value="EnsemblPlants"/>
</dbReference>
<evidence type="ECO:0000259" key="11">
    <source>
        <dbReference type="Pfam" id="PF13878"/>
    </source>
</evidence>
<proteinExistence type="inferred from homology"/>
<keyword evidence="9" id="KW-0012">Acyltransferase</keyword>
<feature type="compositionally biased region" description="Polar residues" evidence="10">
    <location>
        <begin position="26"/>
        <end position="37"/>
    </location>
</feature>
<keyword evidence="5" id="KW-0863">Zinc-finger</keyword>
<comment type="subcellular location">
    <subcellularLocation>
        <location evidence="1">Nucleus</location>
    </subcellularLocation>
</comment>
<dbReference type="Pfam" id="PF13878">
    <property type="entry name" value="zf-C2H2_3"/>
    <property type="match status" value="1"/>
</dbReference>
<organism evidence="13 14">
    <name type="scientific">Vicia faba</name>
    <name type="common">Broad bean</name>
    <name type="synonym">Faba vulgaris</name>
    <dbReference type="NCBI Taxonomy" id="3906"/>
    <lineage>
        <taxon>Eukaryota</taxon>
        <taxon>Viridiplantae</taxon>
        <taxon>Streptophyta</taxon>
        <taxon>Embryophyta</taxon>
        <taxon>Tracheophyta</taxon>
        <taxon>Spermatophyta</taxon>
        <taxon>Magnoliopsida</taxon>
        <taxon>eudicotyledons</taxon>
        <taxon>Gunneridae</taxon>
        <taxon>Pentapetalae</taxon>
        <taxon>rosids</taxon>
        <taxon>fabids</taxon>
        <taxon>Fabales</taxon>
        <taxon>Fabaceae</taxon>
        <taxon>Papilionoideae</taxon>
        <taxon>50 kb inversion clade</taxon>
        <taxon>NPAAA clade</taxon>
        <taxon>Hologalegina</taxon>
        <taxon>IRL clade</taxon>
        <taxon>Fabeae</taxon>
        <taxon>Vicia</taxon>
    </lineage>
</organism>
<name>A0AAV1AS11_VICFA</name>
<evidence type="ECO:0000256" key="6">
    <source>
        <dbReference type="ARBA" id="ARBA00022833"/>
    </source>
</evidence>
<keyword evidence="4" id="KW-0479">Metal-binding</keyword>
<keyword evidence="8" id="KW-0131">Cell cycle</keyword>
<dbReference type="Pfam" id="PF13880">
    <property type="entry name" value="Acetyltransf_13"/>
    <property type="match status" value="1"/>
</dbReference>
<dbReference type="GO" id="GO:0048364">
    <property type="term" value="P:root development"/>
    <property type="evidence" value="ECO:0007669"/>
    <property type="project" value="EnsemblPlants"/>
</dbReference>
<evidence type="ECO:0000256" key="10">
    <source>
        <dbReference type="SAM" id="MobiDB-lite"/>
    </source>
</evidence>
<dbReference type="GO" id="GO:0060772">
    <property type="term" value="P:leaf phyllotactic patterning"/>
    <property type="evidence" value="ECO:0007669"/>
    <property type="project" value="EnsemblPlants"/>
</dbReference>
<keyword evidence="3" id="KW-0808">Transferase</keyword>
<dbReference type="GO" id="GO:0034089">
    <property type="term" value="P:establishment of meiotic sister chromatid cohesion"/>
    <property type="evidence" value="ECO:0007669"/>
    <property type="project" value="EnsemblPlants"/>
</dbReference>
<evidence type="ECO:0000256" key="4">
    <source>
        <dbReference type="ARBA" id="ARBA00022723"/>
    </source>
</evidence>
<keyword evidence="7" id="KW-0539">Nucleus</keyword>
<dbReference type="GO" id="GO:0045132">
    <property type="term" value="P:meiotic chromosome segregation"/>
    <property type="evidence" value="ECO:0007669"/>
    <property type="project" value="EnsemblPlants"/>
</dbReference>
<evidence type="ECO:0000259" key="12">
    <source>
        <dbReference type="Pfam" id="PF13880"/>
    </source>
</evidence>
<evidence type="ECO:0000256" key="1">
    <source>
        <dbReference type="ARBA" id="ARBA00004123"/>
    </source>
</evidence>
<dbReference type="AlphaFoldDB" id="A0AAV1AS11"/>
<keyword evidence="6" id="KW-0862">Zinc</keyword>
<dbReference type="GO" id="GO:0007064">
    <property type="term" value="P:mitotic sister chromatid cohesion"/>
    <property type="evidence" value="ECO:0007669"/>
    <property type="project" value="EnsemblPlants"/>
</dbReference>
<dbReference type="GO" id="GO:0000070">
    <property type="term" value="P:mitotic sister chromatid segregation"/>
    <property type="evidence" value="ECO:0007669"/>
    <property type="project" value="EnsemblPlants"/>
</dbReference>
<evidence type="ECO:0000256" key="5">
    <source>
        <dbReference type="ARBA" id="ARBA00022771"/>
    </source>
</evidence>
<dbReference type="GO" id="GO:0000785">
    <property type="term" value="C:chromatin"/>
    <property type="evidence" value="ECO:0007669"/>
    <property type="project" value="TreeGrafter"/>
</dbReference>
<feature type="compositionally biased region" description="Low complexity" evidence="10">
    <location>
        <begin position="1"/>
        <end position="12"/>
    </location>
</feature>
<feature type="region of interest" description="Disordered" evidence="10">
    <location>
        <begin position="1"/>
        <end position="68"/>
    </location>
</feature>
<dbReference type="PANTHER" id="PTHR45884">
    <property type="entry name" value="N-ACETYLTRANSFERASE ECO"/>
    <property type="match status" value="1"/>
</dbReference>
<feature type="compositionally biased region" description="Pro residues" evidence="10">
    <location>
        <begin position="51"/>
        <end position="68"/>
    </location>
</feature>
<sequence>MQSKINKFFKSPSDPPPPADGGDNDLSNWNWENTQQHPIINTYTRTRRNPNPNPNPTPSPPTVIPKPIPVKNKKRSYAQFHLELGQSDFLLRACSTCRIEFTPGDVQDEKLHHQFHKRYTQGLQFRAWNNERVISSHKTGRVILVLENDPVSHRNKVQEVVKMMEIEMGSGWIVRQHCKVYLFISLQRIVGCVIVEPIKEAFRVASGSDDGHSASARKREKKLRSTTLQFGNIVFQREVGKRVVNLSDSEVMDGGAISCENKPVAAVCGIRAIWVTPSNRRKRIASQLLDSVRKSFCTEELERAQLAFSLPTSVGKALACSYSGTGSFLVYKAV</sequence>
<feature type="domain" description="N-acetyltransferase ESCO zinc-finger" evidence="11">
    <location>
        <begin position="79"/>
        <end position="118"/>
    </location>
</feature>
<comment type="similarity">
    <text evidence="2">Belongs to the acetyltransferase family. ECO subfamily.</text>
</comment>
<feature type="domain" description="N-acetyltransferase ESCO acetyl-transferase" evidence="12">
    <location>
        <begin position="265"/>
        <end position="331"/>
    </location>
</feature>
<keyword evidence="14" id="KW-1185">Reference proteome</keyword>
<gene>
    <name evidence="13" type="ORF">VFH_V006520</name>
</gene>
<dbReference type="GO" id="GO:0061733">
    <property type="term" value="F:protein-lysine-acetyltransferase activity"/>
    <property type="evidence" value="ECO:0007669"/>
    <property type="project" value="TreeGrafter"/>
</dbReference>
<dbReference type="PANTHER" id="PTHR45884:SF2">
    <property type="entry name" value="N-ACETYLTRANSFERASE ECO"/>
    <property type="match status" value="1"/>
</dbReference>
<evidence type="ECO:0000256" key="2">
    <source>
        <dbReference type="ARBA" id="ARBA00005816"/>
    </source>
</evidence>
<dbReference type="InterPro" id="IPR028005">
    <property type="entry name" value="AcTrfase_ESCO_Znf_dom"/>
</dbReference>
<evidence type="ECO:0000256" key="8">
    <source>
        <dbReference type="ARBA" id="ARBA00023306"/>
    </source>
</evidence>
<dbReference type="GO" id="GO:0008270">
    <property type="term" value="F:zinc ion binding"/>
    <property type="evidence" value="ECO:0007669"/>
    <property type="project" value="UniProtKB-KW"/>
</dbReference>